<dbReference type="STRING" id="1073090.A0A1L9SJK1"/>
<keyword evidence="2" id="KW-1185">Reference proteome</keyword>
<name>A0A1L9SJK1_9EURO</name>
<protein>
    <submittedName>
        <fullName evidence="1">Uncharacterized protein</fullName>
    </submittedName>
</protein>
<dbReference type="Proteomes" id="UP000184188">
    <property type="component" value="Unassembled WGS sequence"/>
</dbReference>
<reference evidence="2" key="1">
    <citation type="journal article" date="2017" name="Genome Biol.">
        <title>Comparative genomics reveals high biological diversity and specific adaptations in the industrially and medically important fungal genus Aspergillus.</title>
        <authorList>
            <person name="de Vries R.P."/>
            <person name="Riley R."/>
            <person name="Wiebenga A."/>
            <person name="Aguilar-Osorio G."/>
            <person name="Amillis S."/>
            <person name="Uchima C.A."/>
            <person name="Anderluh G."/>
            <person name="Asadollahi M."/>
            <person name="Askin M."/>
            <person name="Barry K."/>
            <person name="Battaglia E."/>
            <person name="Bayram O."/>
            <person name="Benocci T."/>
            <person name="Braus-Stromeyer S.A."/>
            <person name="Caldana C."/>
            <person name="Canovas D."/>
            <person name="Cerqueira G.C."/>
            <person name="Chen F."/>
            <person name="Chen W."/>
            <person name="Choi C."/>
            <person name="Clum A."/>
            <person name="Dos Santos R.A."/>
            <person name="Damasio A.R."/>
            <person name="Diallinas G."/>
            <person name="Emri T."/>
            <person name="Fekete E."/>
            <person name="Flipphi M."/>
            <person name="Freyberg S."/>
            <person name="Gallo A."/>
            <person name="Gournas C."/>
            <person name="Habgood R."/>
            <person name="Hainaut M."/>
            <person name="Harispe M.L."/>
            <person name="Henrissat B."/>
            <person name="Hilden K.S."/>
            <person name="Hope R."/>
            <person name="Hossain A."/>
            <person name="Karabika E."/>
            <person name="Karaffa L."/>
            <person name="Karanyi Z."/>
            <person name="Krasevec N."/>
            <person name="Kuo A."/>
            <person name="Kusch H."/>
            <person name="LaButti K."/>
            <person name="Lagendijk E.L."/>
            <person name="Lapidus A."/>
            <person name="Levasseur A."/>
            <person name="Lindquist E."/>
            <person name="Lipzen A."/>
            <person name="Logrieco A.F."/>
            <person name="MacCabe A."/>
            <person name="Maekelae M.R."/>
            <person name="Malavazi I."/>
            <person name="Melin P."/>
            <person name="Meyer V."/>
            <person name="Mielnichuk N."/>
            <person name="Miskei M."/>
            <person name="Molnar A.P."/>
            <person name="Mule G."/>
            <person name="Ngan C.Y."/>
            <person name="Orejas M."/>
            <person name="Orosz E."/>
            <person name="Ouedraogo J.P."/>
            <person name="Overkamp K.M."/>
            <person name="Park H.-S."/>
            <person name="Perrone G."/>
            <person name="Piumi F."/>
            <person name="Punt P.J."/>
            <person name="Ram A.F."/>
            <person name="Ramon A."/>
            <person name="Rauscher S."/>
            <person name="Record E."/>
            <person name="Riano-Pachon D.M."/>
            <person name="Robert V."/>
            <person name="Roehrig J."/>
            <person name="Ruller R."/>
            <person name="Salamov A."/>
            <person name="Salih N.S."/>
            <person name="Samson R.A."/>
            <person name="Sandor E."/>
            <person name="Sanguinetti M."/>
            <person name="Schuetze T."/>
            <person name="Sepcic K."/>
            <person name="Shelest E."/>
            <person name="Sherlock G."/>
            <person name="Sophianopoulou V."/>
            <person name="Squina F.M."/>
            <person name="Sun H."/>
            <person name="Susca A."/>
            <person name="Todd R.B."/>
            <person name="Tsang A."/>
            <person name="Unkles S.E."/>
            <person name="van de Wiele N."/>
            <person name="van Rossen-Uffink D."/>
            <person name="Oliveira J.V."/>
            <person name="Vesth T.C."/>
            <person name="Visser J."/>
            <person name="Yu J.-H."/>
            <person name="Zhou M."/>
            <person name="Andersen M.R."/>
            <person name="Archer D.B."/>
            <person name="Baker S.E."/>
            <person name="Benoit I."/>
            <person name="Brakhage A.A."/>
            <person name="Braus G.H."/>
            <person name="Fischer R."/>
            <person name="Frisvad J.C."/>
            <person name="Goldman G.H."/>
            <person name="Houbraken J."/>
            <person name="Oakley B."/>
            <person name="Pocsi I."/>
            <person name="Scazzocchio C."/>
            <person name="Seiboth B."/>
            <person name="vanKuyk P.A."/>
            <person name="Wortman J."/>
            <person name="Dyer P.S."/>
            <person name="Grigoriev I.V."/>
        </authorList>
    </citation>
    <scope>NUCLEOTIDE SEQUENCE [LARGE SCALE GENOMIC DNA]</scope>
    <source>
        <strain evidence="2">CBS 506.65</strain>
    </source>
</reference>
<evidence type="ECO:0000313" key="2">
    <source>
        <dbReference type="Proteomes" id="UP000184188"/>
    </source>
</evidence>
<dbReference type="OrthoDB" id="288590at2759"/>
<dbReference type="EMBL" id="KV878341">
    <property type="protein sequence ID" value="OJJ47409.1"/>
    <property type="molecule type" value="Genomic_DNA"/>
</dbReference>
<accession>A0A1L9SJK1</accession>
<evidence type="ECO:0000313" key="1">
    <source>
        <dbReference type="EMBL" id="OJJ47409.1"/>
    </source>
</evidence>
<gene>
    <name evidence="1" type="ORF">ASPZODRAFT_1948322</name>
</gene>
<proteinExistence type="predicted"/>
<dbReference type="RefSeq" id="XP_022581919.1">
    <property type="nucleotide sequence ID" value="XM_022727410.1"/>
</dbReference>
<dbReference type="VEuPathDB" id="FungiDB:ASPZODRAFT_1948322"/>
<dbReference type="AlphaFoldDB" id="A0A1L9SJK1"/>
<sequence>MPISSESSFYLPAVNISPYLQDPNSNGGHKAVDNVRVACQSTGFFHKLWR</sequence>
<organism evidence="1 2">
    <name type="scientific">Penicilliopsis zonata CBS 506.65</name>
    <dbReference type="NCBI Taxonomy" id="1073090"/>
    <lineage>
        <taxon>Eukaryota</taxon>
        <taxon>Fungi</taxon>
        <taxon>Dikarya</taxon>
        <taxon>Ascomycota</taxon>
        <taxon>Pezizomycotina</taxon>
        <taxon>Eurotiomycetes</taxon>
        <taxon>Eurotiomycetidae</taxon>
        <taxon>Eurotiales</taxon>
        <taxon>Aspergillaceae</taxon>
        <taxon>Penicilliopsis</taxon>
    </lineage>
</organism>
<dbReference type="GeneID" id="34613874"/>